<dbReference type="GO" id="GO:0050361">
    <property type="term" value="F:tryptophan 2-monooxygenase activity"/>
    <property type="evidence" value="ECO:0007669"/>
    <property type="project" value="UniProtKB-EC"/>
</dbReference>
<dbReference type="PATRIC" id="fig|1353533.3.peg.2203"/>
<dbReference type="Gene3D" id="3.50.50.60">
    <property type="entry name" value="FAD/NAD(P)-binding domain"/>
    <property type="match status" value="2"/>
</dbReference>
<protein>
    <recommendedName>
        <fullName evidence="4">Tryptophan 2-monooxygenase</fullName>
        <ecNumber evidence="3">1.13.12.3</ecNumber>
    </recommendedName>
</protein>
<evidence type="ECO:0000313" key="9">
    <source>
        <dbReference type="Proteomes" id="UP000017820"/>
    </source>
</evidence>
<dbReference type="SUPFAM" id="SSF54373">
    <property type="entry name" value="FAD-linked reductases, C-terminal domain"/>
    <property type="match status" value="1"/>
</dbReference>
<organism evidence="8 9">
    <name type="scientific">Pseudoalteromonas luteoviolacea (strain 2ta16)</name>
    <dbReference type="NCBI Taxonomy" id="1353533"/>
    <lineage>
        <taxon>Bacteria</taxon>
        <taxon>Pseudomonadati</taxon>
        <taxon>Pseudomonadota</taxon>
        <taxon>Gammaproteobacteria</taxon>
        <taxon>Alteromonadales</taxon>
        <taxon>Pseudoalteromonadaceae</taxon>
        <taxon>Pseudoalteromonas</taxon>
    </lineage>
</organism>
<dbReference type="InterPro" id="IPR002937">
    <property type="entry name" value="Amino_oxidase"/>
</dbReference>
<evidence type="ECO:0000256" key="1">
    <source>
        <dbReference type="ARBA" id="ARBA00004814"/>
    </source>
</evidence>
<reference evidence="8 9" key="1">
    <citation type="submission" date="2013-07" db="EMBL/GenBank/DDBJ databases">
        <title>Draft genome sequence of Pseudoalteromonas luteoviolacea 2ta16.</title>
        <authorList>
            <person name="Allen E.E."/>
            <person name="Azam F."/>
            <person name="Podell S."/>
        </authorList>
    </citation>
    <scope>NUCLEOTIDE SEQUENCE [LARGE SCALE GENOMIC DNA]</scope>
    <source>
        <strain evidence="8 9">2ta16</strain>
    </source>
</reference>
<dbReference type="PANTHER" id="PTHR10742:SF410">
    <property type="entry name" value="LYSINE-SPECIFIC HISTONE DEMETHYLASE 2"/>
    <property type="match status" value="1"/>
</dbReference>
<dbReference type="PRINTS" id="PR00420">
    <property type="entry name" value="RNGMNOXGNASE"/>
</dbReference>
<evidence type="ECO:0000256" key="2">
    <source>
        <dbReference type="ARBA" id="ARBA00005833"/>
    </source>
</evidence>
<dbReference type="SUPFAM" id="SSF51905">
    <property type="entry name" value="FAD/NAD(P)-binding domain"/>
    <property type="match status" value="1"/>
</dbReference>
<dbReference type="InterPro" id="IPR050281">
    <property type="entry name" value="Flavin_monoamine_oxidase"/>
</dbReference>
<dbReference type="PANTHER" id="PTHR10742">
    <property type="entry name" value="FLAVIN MONOAMINE OXIDASE"/>
    <property type="match status" value="1"/>
</dbReference>
<proteinExistence type="inferred from homology"/>
<evidence type="ECO:0000256" key="4">
    <source>
        <dbReference type="ARBA" id="ARBA00017871"/>
    </source>
</evidence>
<evidence type="ECO:0000256" key="5">
    <source>
        <dbReference type="ARBA" id="ARBA00023070"/>
    </source>
</evidence>
<gene>
    <name evidence="8" type="ORF">PL2TA16_03245</name>
</gene>
<dbReference type="InterPro" id="IPR036188">
    <property type="entry name" value="FAD/NAD-bd_sf"/>
</dbReference>
<name>V4JEE0_PSEL2</name>
<dbReference type="AlphaFoldDB" id="V4JEE0"/>
<dbReference type="Pfam" id="PF01593">
    <property type="entry name" value="Amino_oxidase"/>
    <property type="match status" value="2"/>
</dbReference>
<feature type="domain" description="Amine oxidase" evidence="7">
    <location>
        <begin position="32"/>
        <end position="125"/>
    </location>
</feature>
<comment type="similarity">
    <text evidence="2">Belongs to the tryptophan 2-monooxygenase family.</text>
</comment>
<dbReference type="RefSeq" id="WP_023399123.1">
    <property type="nucleotide sequence ID" value="NZ_AUSV01000036.1"/>
</dbReference>
<comment type="catalytic activity">
    <reaction evidence="6">
        <text>L-tryptophan + O2 = indole-3-acetamide + CO2 + H2O</text>
        <dbReference type="Rhea" id="RHEA:16165"/>
        <dbReference type="ChEBI" id="CHEBI:15377"/>
        <dbReference type="ChEBI" id="CHEBI:15379"/>
        <dbReference type="ChEBI" id="CHEBI:16031"/>
        <dbReference type="ChEBI" id="CHEBI:16526"/>
        <dbReference type="ChEBI" id="CHEBI:57912"/>
        <dbReference type="EC" id="1.13.12.3"/>
    </reaction>
</comment>
<dbReference type="EC" id="1.13.12.3" evidence="3"/>
<accession>V4JEE0</accession>
<evidence type="ECO:0000256" key="6">
    <source>
        <dbReference type="ARBA" id="ARBA00047321"/>
    </source>
</evidence>
<evidence type="ECO:0000256" key="3">
    <source>
        <dbReference type="ARBA" id="ARBA00012535"/>
    </source>
</evidence>
<evidence type="ECO:0000313" key="8">
    <source>
        <dbReference type="EMBL" id="ESP93392.1"/>
    </source>
</evidence>
<dbReference type="Proteomes" id="UP000017820">
    <property type="component" value="Unassembled WGS sequence"/>
</dbReference>
<comment type="pathway">
    <text evidence="1">Plant hormone metabolism; auxin biosynthesis.</text>
</comment>
<comment type="caution">
    <text evidence="8">The sequence shown here is derived from an EMBL/GenBank/DDBJ whole genome shotgun (WGS) entry which is preliminary data.</text>
</comment>
<dbReference type="GO" id="GO:0009851">
    <property type="term" value="P:auxin biosynthetic process"/>
    <property type="evidence" value="ECO:0007669"/>
    <property type="project" value="UniProtKB-KW"/>
</dbReference>
<evidence type="ECO:0000259" key="7">
    <source>
        <dbReference type="Pfam" id="PF01593"/>
    </source>
</evidence>
<feature type="domain" description="Amine oxidase" evidence="7">
    <location>
        <begin position="141"/>
        <end position="371"/>
    </location>
</feature>
<keyword evidence="5" id="KW-0073">Auxin biosynthesis</keyword>
<dbReference type="EMBL" id="AUSV01000036">
    <property type="protein sequence ID" value="ESP93392.1"/>
    <property type="molecule type" value="Genomic_DNA"/>
</dbReference>
<sequence length="373" mass="42179">MPLQPLLNACTNKQSFQNDSTKPVIIIAAGAAGLVAGYLLKQQGISIKILEASSIYGGRMKRTSNFSNFPIPLGAEWIHAEPKILDEIVNDDSVDVDINTLMYDPENDYALYEGEKVSIKEVEMNEDNKFVSSTWFDFFEQYIAPSIEKHIVYSSKVKSIDYSTDEVIVETHDSTHYASRVIVTAPVKVLQQREIHFTPELPKHKQDAIDKVEVWGGFKAFIEFSDKFYPALIGFKVNPPEHGEKLYYDAAYGQNTTHHILGLFAVGAGSIPYVYLQEDEIIKYILNELDELFDGKASTYYVKHITQNWNTEAHIYGAYVSNNEDWEKIKKLGESIDERLFFAGDAYTDGKDWGSVHAAVYSAKRAVKNILKS</sequence>